<evidence type="ECO:0000256" key="2">
    <source>
        <dbReference type="ARBA" id="ARBA00009265"/>
    </source>
</evidence>
<sequence length="911" mass="105564">MFLFPAYAGQQTSQTVPVNQDKQWLSNSSFGLALASASNVNVSQGLKVKSENYKWPAKKKKKHTHGRKKIPKEKRKKKKRGHQIENISDDNDLYCVDKTRREFYLNLKTMNARIRPRYGVKFTKMLGSPSYVSDKIKKFKRYFIKRKQLDTDSTENYEMAVIKKAEEYNQKLNEKSDVANWIAFVAFQDEYFEAQHITYGSESEKKRAIFDRKFSILGKALSFNPRNEELMKLWVEVGTEVLSPDELLKQIEKMIEDSPGSLGMWLSLISVRQQCLALCTFSSVSALYRKAVNALKSAKKSKISERDADALELIFHYCRFLDQSGQWEILLTILMKTVYLNFGAEIGSGICIGDDRIKKLENEIFSKSGQPIWVMWGRLELIREGLHFLPVAESTDYPQRCVSTQDFIDFVLHFHRDLHFQLVITIIFLLKVPLLPFRHSIFRLLFKNPLPWTLDSPEIILSSAFHTPAADFKIDYLKHVIHVIRGPQYIKNVEGQMDFLALIQKTFQDCIKILDGKQRMAVSLWWLRFSRWLYILDKHTLASVQDQGKKTKNIFKDLMRSEGNRDNLMFYCEYSLFEYDQGNTETSIKTLRTLISSRKSVYNLSDELEKAAFCQAFKYYCEILIVTSQTEEAVKVLARLSLGLSIDHDVSTSDLDKALHEYENLAKELVNCSERSDSLEQFMLPQFPTEWISCYMWLLALTKSIAHVQTYVQEITSKMSESENRFSDYFREQLWEAMSLIYWTLGKSNIVALKHVLKETLTQFPQNLNTLSLLSAKKMEEHGPWWMFKKSFTQLHSVLASVLLVCVALQRKENEEGFENRIKSLLQQILAADGRLCSVIHCLGIKFAFESDSSYLDAAHIKAIESCPWNKSVYMGAVAALPNRLMELTDIMIEKELRIHVTPDEIEALRD</sequence>
<dbReference type="GO" id="GO:0071013">
    <property type="term" value="C:catalytic step 2 spliceosome"/>
    <property type="evidence" value="ECO:0007669"/>
    <property type="project" value="TreeGrafter"/>
</dbReference>
<comment type="subcellular location">
    <subcellularLocation>
        <location evidence="1">Nucleus</location>
    </subcellularLocation>
</comment>
<dbReference type="GO" id="GO:0031048">
    <property type="term" value="P:regulatory ncRNA-mediated heterochromatin formation"/>
    <property type="evidence" value="ECO:0007669"/>
    <property type="project" value="TreeGrafter"/>
</dbReference>
<dbReference type="GO" id="GO:1902369">
    <property type="term" value="P:negative regulation of RNA catabolic process"/>
    <property type="evidence" value="ECO:0007669"/>
    <property type="project" value="TreeGrafter"/>
</dbReference>
<dbReference type="InterPro" id="IPR013633">
    <property type="entry name" value="NRDE-2"/>
</dbReference>
<proteinExistence type="inferred from homology"/>
<keyword evidence="3" id="KW-0539">Nucleus</keyword>
<name>A0AAW2I0T0_9NEOP</name>
<evidence type="ECO:0000256" key="4">
    <source>
        <dbReference type="SAM" id="MobiDB-lite"/>
    </source>
</evidence>
<reference evidence="5" key="1">
    <citation type="journal article" date="2024" name="Gigascience">
        <title>Chromosome-level genome of the poultry shaft louse Menopon gallinae provides insight into the host-switching and adaptive evolution of parasitic lice.</title>
        <authorList>
            <person name="Xu Y."/>
            <person name="Ma L."/>
            <person name="Liu S."/>
            <person name="Liang Y."/>
            <person name="Liu Q."/>
            <person name="He Z."/>
            <person name="Tian L."/>
            <person name="Duan Y."/>
            <person name="Cai W."/>
            <person name="Li H."/>
            <person name="Song F."/>
        </authorList>
    </citation>
    <scope>NUCLEOTIDE SEQUENCE</scope>
    <source>
        <strain evidence="5">Cailab_2023a</strain>
    </source>
</reference>
<evidence type="ECO:0000256" key="1">
    <source>
        <dbReference type="ARBA" id="ARBA00004123"/>
    </source>
</evidence>
<dbReference type="AlphaFoldDB" id="A0AAW2I0T0"/>
<gene>
    <name evidence="5" type="ORF">PYX00_003548</name>
</gene>
<dbReference type="Pfam" id="PF08424">
    <property type="entry name" value="NRDE-2"/>
    <property type="match status" value="1"/>
</dbReference>
<dbReference type="PANTHER" id="PTHR13471">
    <property type="entry name" value="TETRATRICOPEPTIDE-LIKE HELICAL"/>
    <property type="match status" value="1"/>
</dbReference>
<feature type="compositionally biased region" description="Basic residues" evidence="4">
    <location>
        <begin position="56"/>
        <end position="81"/>
    </location>
</feature>
<dbReference type="PANTHER" id="PTHR13471:SF0">
    <property type="entry name" value="NUCLEAR EXOSOME REGULATOR NRDE2"/>
    <property type="match status" value="1"/>
</dbReference>
<dbReference type="EMBL" id="JARGDH010000002">
    <property type="protein sequence ID" value="KAL0275808.1"/>
    <property type="molecule type" value="Genomic_DNA"/>
</dbReference>
<accession>A0AAW2I0T0</accession>
<evidence type="ECO:0000256" key="3">
    <source>
        <dbReference type="ARBA" id="ARBA00023242"/>
    </source>
</evidence>
<dbReference type="EMBL" id="JARGDH010000002">
    <property type="protein sequence ID" value="KAL0275807.1"/>
    <property type="molecule type" value="Genomic_DNA"/>
</dbReference>
<evidence type="ECO:0000313" key="5">
    <source>
        <dbReference type="EMBL" id="KAL0275807.1"/>
    </source>
</evidence>
<feature type="region of interest" description="Disordered" evidence="4">
    <location>
        <begin position="55"/>
        <end position="84"/>
    </location>
</feature>
<protein>
    <submittedName>
        <fullName evidence="5">Uncharacterized protein</fullName>
    </submittedName>
</protein>
<organism evidence="5">
    <name type="scientific">Menopon gallinae</name>
    <name type="common">poultry shaft louse</name>
    <dbReference type="NCBI Taxonomy" id="328185"/>
    <lineage>
        <taxon>Eukaryota</taxon>
        <taxon>Metazoa</taxon>
        <taxon>Ecdysozoa</taxon>
        <taxon>Arthropoda</taxon>
        <taxon>Hexapoda</taxon>
        <taxon>Insecta</taxon>
        <taxon>Pterygota</taxon>
        <taxon>Neoptera</taxon>
        <taxon>Paraneoptera</taxon>
        <taxon>Psocodea</taxon>
        <taxon>Troctomorpha</taxon>
        <taxon>Phthiraptera</taxon>
        <taxon>Amblycera</taxon>
        <taxon>Menoponidae</taxon>
        <taxon>Menopon</taxon>
    </lineage>
</organism>
<comment type="caution">
    <text evidence="5">The sequence shown here is derived from an EMBL/GenBank/DDBJ whole genome shotgun (WGS) entry which is preliminary data.</text>
</comment>
<comment type="similarity">
    <text evidence="2">Belongs to the NRDE2 family.</text>
</comment>